<organism evidence="2 3">
    <name type="scientific">Pseudocercospora eumusae</name>
    <dbReference type="NCBI Taxonomy" id="321146"/>
    <lineage>
        <taxon>Eukaryota</taxon>
        <taxon>Fungi</taxon>
        <taxon>Dikarya</taxon>
        <taxon>Ascomycota</taxon>
        <taxon>Pezizomycotina</taxon>
        <taxon>Dothideomycetes</taxon>
        <taxon>Dothideomycetidae</taxon>
        <taxon>Mycosphaerellales</taxon>
        <taxon>Mycosphaerellaceae</taxon>
        <taxon>Pseudocercospora</taxon>
    </lineage>
</organism>
<keyword evidence="3" id="KW-1185">Reference proteome</keyword>
<feature type="compositionally biased region" description="Basic and acidic residues" evidence="1">
    <location>
        <begin position="133"/>
        <end position="156"/>
    </location>
</feature>
<comment type="caution">
    <text evidence="2">The sequence shown here is derived from an EMBL/GenBank/DDBJ whole genome shotgun (WGS) entry which is preliminary data.</text>
</comment>
<evidence type="ECO:0000313" key="2">
    <source>
        <dbReference type="EMBL" id="KXT06517.1"/>
    </source>
</evidence>
<feature type="region of interest" description="Disordered" evidence="1">
    <location>
        <begin position="1"/>
        <end position="156"/>
    </location>
</feature>
<sequence length="502" mass="55946">MAQGTHPETQGEIPGIESTQSNDVEEQNGEQRKMLSPENGKEEPEKRTEEGEPSAVKVDMPMTIDVSRSQSPAVIAPDSIEPVSATPSPSPSDGLRRASSKIANLRAAFERQNSASSLPVSPVPRSPASKSPDASKRRFDRSPARGQDVESIKMREQQEAEIARLKHRLDKEAELRQAFEDKCTALEEETEDLQARLLEKDGQWRKEVEKKSKELAKEKERASGELTSIQRQLYELKKSIAAATSQQSQTADSTFAQEMQHLYHELQNWVVNNFRRVKVDKSPEEMCARLEAVAETRHLEHLKRIFESFDPAMKLPALQAVMAHYLMEIFEEPLLFGMPVDEAWRHHVKGAAETLPSILSPAALNKWRAVTLDAIKQSTKIKASVESASQSMSEMICITLNTLTEAEEAKSKLTSLNAIIKRTISLAHLFRVQRAQYEFILPSPGTAYSSDAMEDSSLEGEDPVVATVRCATFPAVWKRGDENGDNTELSNVVVKAKVLCKS</sequence>
<dbReference type="STRING" id="321146.A0A139HVR4"/>
<evidence type="ECO:0000313" key="3">
    <source>
        <dbReference type="Proteomes" id="UP000070133"/>
    </source>
</evidence>
<protein>
    <submittedName>
        <fullName evidence="2">Uncharacterized protein</fullName>
    </submittedName>
</protein>
<proteinExistence type="predicted"/>
<dbReference type="Proteomes" id="UP000070133">
    <property type="component" value="Unassembled WGS sequence"/>
</dbReference>
<reference evidence="2 3" key="1">
    <citation type="submission" date="2015-07" db="EMBL/GenBank/DDBJ databases">
        <title>Comparative genomics of the Sigatoka disease complex on banana suggests a link between parallel evolutionary changes in Pseudocercospora fijiensis and Pseudocercospora eumusae and increased virulence on the banana host.</title>
        <authorList>
            <person name="Chang T.-C."/>
            <person name="Salvucci A."/>
            <person name="Crous P.W."/>
            <person name="Stergiopoulos I."/>
        </authorList>
    </citation>
    <scope>NUCLEOTIDE SEQUENCE [LARGE SCALE GENOMIC DNA]</scope>
    <source>
        <strain evidence="2 3">CBS 114824</strain>
    </source>
</reference>
<dbReference type="AlphaFoldDB" id="A0A139HVR4"/>
<name>A0A139HVR4_9PEZI</name>
<dbReference type="SUPFAM" id="SSF144284">
    <property type="entry name" value="Sec2 N-terminal region"/>
    <property type="match status" value="1"/>
</dbReference>
<gene>
    <name evidence="2" type="ORF">AC578_6090</name>
</gene>
<accession>A0A139HVR4</accession>
<dbReference type="EMBL" id="LFZN01000006">
    <property type="protein sequence ID" value="KXT06517.1"/>
    <property type="molecule type" value="Genomic_DNA"/>
</dbReference>
<evidence type="ECO:0000256" key="1">
    <source>
        <dbReference type="SAM" id="MobiDB-lite"/>
    </source>
</evidence>
<feature type="compositionally biased region" description="Basic and acidic residues" evidence="1">
    <location>
        <begin position="29"/>
        <end position="50"/>
    </location>
</feature>
<dbReference type="OrthoDB" id="5328813at2759"/>